<dbReference type="PROSITE" id="PS51257">
    <property type="entry name" value="PROKAR_LIPOPROTEIN"/>
    <property type="match status" value="1"/>
</dbReference>
<dbReference type="Gene3D" id="3.40.50.1820">
    <property type="entry name" value="alpha/beta hydrolase"/>
    <property type="match status" value="1"/>
</dbReference>
<feature type="chain" id="PRO_5005275301" evidence="1">
    <location>
        <begin position="22"/>
        <end position="328"/>
    </location>
</feature>
<dbReference type="SUPFAM" id="SSF53474">
    <property type="entry name" value="alpha/beta-Hydrolases"/>
    <property type="match status" value="1"/>
</dbReference>
<dbReference type="EMBL" id="JYLF01000001">
    <property type="protein sequence ID" value="KMN15343.1"/>
    <property type="molecule type" value="Genomic_DNA"/>
</dbReference>
<organism evidence="2 3">
    <name type="scientific">Pseudomonas weihenstephanensis</name>
    <dbReference type="NCBI Taxonomy" id="1608994"/>
    <lineage>
        <taxon>Bacteria</taxon>
        <taxon>Pseudomonadati</taxon>
        <taxon>Pseudomonadota</taxon>
        <taxon>Gammaproteobacteria</taxon>
        <taxon>Pseudomonadales</taxon>
        <taxon>Pseudomonadaceae</taxon>
        <taxon>Pseudomonas</taxon>
    </lineage>
</organism>
<evidence type="ECO:0000313" key="3">
    <source>
        <dbReference type="Proteomes" id="UP000036325"/>
    </source>
</evidence>
<evidence type="ECO:0000313" key="2">
    <source>
        <dbReference type="EMBL" id="KMN15343.1"/>
    </source>
</evidence>
<dbReference type="STRING" id="1608994.TU86_00775"/>
<dbReference type="RefSeq" id="WP_048362414.1">
    <property type="nucleotide sequence ID" value="NZ_JYLF01000001.1"/>
</dbReference>
<protein>
    <submittedName>
        <fullName evidence="2">Lipoprotein</fullName>
    </submittedName>
</protein>
<dbReference type="InterPro" id="IPR029058">
    <property type="entry name" value="AB_hydrolase_fold"/>
</dbReference>
<gene>
    <name evidence="2" type="ORF">TU86_00775</name>
</gene>
<evidence type="ECO:0000256" key="1">
    <source>
        <dbReference type="SAM" id="SignalP"/>
    </source>
</evidence>
<keyword evidence="1" id="KW-0732">Signal</keyword>
<keyword evidence="2" id="KW-0449">Lipoprotein</keyword>
<dbReference type="PANTHER" id="PTHR35560:SF3">
    <property type="entry name" value="PEPTIDASE S9 PROLYL OLIGOPEPTIDASE CATALYTIC DOMAIN-CONTAINING PROTEIN"/>
    <property type="match status" value="1"/>
</dbReference>
<feature type="signal peptide" evidence="1">
    <location>
        <begin position="1"/>
        <end position="21"/>
    </location>
</feature>
<dbReference type="PANTHER" id="PTHR35560">
    <property type="entry name" value="BLL0132 PROTEIN"/>
    <property type="match status" value="1"/>
</dbReference>
<dbReference type="PATRIC" id="fig|1608994.3.peg.724"/>
<dbReference type="OrthoDB" id="1094867at2"/>
<dbReference type="Proteomes" id="UP000036325">
    <property type="component" value="Unassembled WGS sequence"/>
</dbReference>
<dbReference type="AlphaFoldDB" id="A0A0J6ISX6"/>
<reference evidence="2 3" key="1">
    <citation type="submission" date="2015-02" db="EMBL/GenBank/DDBJ databases">
        <title>Pseudomonas helleri sp. nov. and Pseudomonas weihenstephanensis sp. nov., isolated from raw cows milk.</title>
        <authorList>
            <person name="von Neubeck M."/>
            <person name="Huptas C."/>
            <person name="Wenning M."/>
            <person name="Scherer S."/>
        </authorList>
    </citation>
    <scope>NUCLEOTIDE SEQUENCE [LARGE SCALE GENOMIC DNA]</scope>
    <source>
        <strain evidence="2 3">DSM 29166</strain>
    </source>
</reference>
<accession>A0A0J6ISX6</accession>
<proteinExistence type="predicted"/>
<sequence>MGARGFVSWVVLLAACTTAQAAEHGVKALSPERLALNPGELSVGLSQDWQHPLPEVQRAVIVIHGRLRNAQTYLHSAQQAAAQAGVLSTTLIIAPQFLNERDNTQHRLPDAVLRWQGNDWMGGQPAISPAPVSSYAALDQILNQLNDRTRFPALREVVIAGHSGGAQVVQRYALTTRADKALQTNGIKVRYVIANPSSYVWLTKQRPIATFDAATCPGFNTWKYGLNDLPAYAKGQKHHQLEASYVERDVTYLLGGNDIAPHHPALDKSCEAEAQGAFRLVRGKHYFASLTQRHPQGLNQRLVEVPGVGHNGDQMFTSPEGQKALFGQ</sequence>
<comment type="caution">
    <text evidence="2">The sequence shown here is derived from an EMBL/GenBank/DDBJ whole genome shotgun (WGS) entry which is preliminary data.</text>
</comment>
<name>A0A0J6ISX6_9PSED</name>